<feature type="region of interest" description="Disordered" evidence="1">
    <location>
        <begin position="52"/>
        <end position="115"/>
    </location>
</feature>
<organism evidence="2 3">
    <name type="scientific">Hydrogenibacillus schlegelii</name>
    <name type="common">Bacillus schlegelii</name>
    <dbReference type="NCBI Taxonomy" id="1484"/>
    <lineage>
        <taxon>Bacteria</taxon>
        <taxon>Bacillati</taxon>
        <taxon>Bacillota</taxon>
        <taxon>Bacilli</taxon>
        <taxon>Bacillales</taxon>
        <taxon>Bacillales Family X. Incertae Sedis</taxon>
        <taxon>Hydrogenibacillus</taxon>
    </lineage>
</organism>
<proteinExistence type="predicted"/>
<dbReference type="EMBL" id="PEBV01000058">
    <property type="protein sequence ID" value="PTQ51009.1"/>
    <property type="molecule type" value="Genomic_DNA"/>
</dbReference>
<evidence type="ECO:0000313" key="2">
    <source>
        <dbReference type="EMBL" id="PTQ51009.1"/>
    </source>
</evidence>
<evidence type="ECO:0000313" key="3">
    <source>
        <dbReference type="Proteomes" id="UP000244180"/>
    </source>
</evidence>
<feature type="region of interest" description="Disordered" evidence="1">
    <location>
        <begin position="1"/>
        <end position="28"/>
    </location>
</feature>
<accession>A0A2T5G4C3</accession>
<name>A0A2T5G4C3_HYDSH</name>
<dbReference type="Proteomes" id="UP000244180">
    <property type="component" value="Unassembled WGS sequence"/>
</dbReference>
<comment type="caution">
    <text evidence="2">The sequence shown here is derived from an EMBL/GenBank/DDBJ whole genome shotgun (WGS) entry which is preliminary data.</text>
</comment>
<sequence>MGWLKQEKGGQSAHGIVTNTIPHPKEAPTACETVHGHALGLQGRIIDRLVQNEQSVDGGNQGPASLRIRPRRVRAKTKQTSASVRRKRRPRPAGLRNGAQFHGVKEELRDRSRAASREEAKAILDRIRFEAGGQRRGAPAAGPNA</sequence>
<gene>
    <name evidence="2" type="ORF">HSCHL_1762</name>
</gene>
<feature type="compositionally biased region" description="Basic residues" evidence="1">
    <location>
        <begin position="68"/>
        <end position="77"/>
    </location>
</feature>
<feature type="compositionally biased region" description="Basic and acidic residues" evidence="1">
    <location>
        <begin position="103"/>
        <end position="115"/>
    </location>
</feature>
<dbReference type="AlphaFoldDB" id="A0A2T5G4C3"/>
<evidence type="ECO:0000256" key="1">
    <source>
        <dbReference type="SAM" id="MobiDB-lite"/>
    </source>
</evidence>
<reference evidence="2 3" key="1">
    <citation type="submission" date="2017-08" db="EMBL/GenBank/DDBJ databases">
        <title>Burning lignite coal seam in the remote Altai Mountains harbors a hydrogen-driven thermophilic microbial community.</title>
        <authorList>
            <person name="Kadnikov V.V."/>
            <person name="Mardanov A.V."/>
            <person name="Ivasenko D."/>
            <person name="Beletsky A.V."/>
            <person name="Karnachuk O.V."/>
            <person name="Ravin N.V."/>
        </authorList>
    </citation>
    <scope>NUCLEOTIDE SEQUENCE [LARGE SCALE GENOMIC DNA]</scope>
    <source>
        <strain evidence="2">AL33</strain>
    </source>
</reference>
<protein>
    <submittedName>
        <fullName evidence="2">Uncharacterized protein</fullName>
    </submittedName>
</protein>